<organism evidence="3 4">
    <name type="scientific">Paenibacillus contaminans</name>
    <dbReference type="NCBI Taxonomy" id="450362"/>
    <lineage>
        <taxon>Bacteria</taxon>
        <taxon>Bacillati</taxon>
        <taxon>Bacillota</taxon>
        <taxon>Bacilli</taxon>
        <taxon>Bacillales</taxon>
        <taxon>Paenibacillaceae</taxon>
        <taxon>Paenibacillus</taxon>
    </lineage>
</organism>
<feature type="domain" description="Bacterial type II secretion system protein E" evidence="2">
    <location>
        <begin position="200"/>
        <end position="214"/>
    </location>
</feature>
<dbReference type="SUPFAM" id="SSF52540">
    <property type="entry name" value="P-loop containing nucleoside triphosphate hydrolases"/>
    <property type="match status" value="1"/>
</dbReference>
<dbReference type="PROSITE" id="PS00662">
    <property type="entry name" value="T2SP_E"/>
    <property type="match status" value="1"/>
</dbReference>
<gene>
    <name evidence="3" type="ORF">DQG23_13715</name>
</gene>
<dbReference type="NCBIfam" id="TIGR01420">
    <property type="entry name" value="pilT_fam"/>
    <property type="match status" value="1"/>
</dbReference>
<dbReference type="RefSeq" id="WP_113031425.1">
    <property type="nucleotide sequence ID" value="NZ_QMFB01000007.1"/>
</dbReference>
<dbReference type="InterPro" id="IPR050921">
    <property type="entry name" value="T4SS_GSP_E_ATPase"/>
</dbReference>
<accession>A0A329MLY5</accession>
<dbReference type="GO" id="GO:0016887">
    <property type="term" value="F:ATP hydrolysis activity"/>
    <property type="evidence" value="ECO:0007669"/>
    <property type="project" value="InterPro"/>
</dbReference>
<dbReference type="CDD" id="cd01131">
    <property type="entry name" value="PilT"/>
    <property type="match status" value="1"/>
</dbReference>
<dbReference type="Gene3D" id="3.30.450.90">
    <property type="match status" value="1"/>
</dbReference>
<evidence type="ECO:0000313" key="4">
    <source>
        <dbReference type="Proteomes" id="UP000250369"/>
    </source>
</evidence>
<name>A0A329MLY5_9BACL</name>
<comment type="similarity">
    <text evidence="1">Belongs to the GSP E family.</text>
</comment>
<sequence>MQKGCHIVAIDDLMRLAYQKRASDIHITVNSPVMLRIDGKLRPVDDQPLTAQKTLDLADELMSAERKKVFAESGDLDFSYGIPELCRFRVNVYRQKGSVGMTIRLIPNRIPDMESLGLPAIAEDIAQKPQGLFLVTGPTGSGKSSTLAAMLDYINRKRSDHIITLEDPIEFVHPHKSCIVNQREIGADTRSFASGLRAALRQDPDVILVGEMRDLETIGTAITAAETGHLVFGTLHTADAPQTIDRIIDVFPPESQQQIRVQLSSVLLGVMAQRLLPRADGGGRVAAIEVLVNTPAVANLIRSEKVHQIRSAMQTGKAQGMQTMDNALRELLQQRKISVESAREAMFGFSEL</sequence>
<dbReference type="Pfam" id="PF00437">
    <property type="entry name" value="T2SSE"/>
    <property type="match status" value="1"/>
</dbReference>
<dbReference type="InterPro" id="IPR027417">
    <property type="entry name" value="P-loop_NTPase"/>
</dbReference>
<evidence type="ECO:0000259" key="2">
    <source>
        <dbReference type="PROSITE" id="PS00662"/>
    </source>
</evidence>
<dbReference type="InterPro" id="IPR001482">
    <property type="entry name" value="T2SS/T4SS_dom"/>
</dbReference>
<evidence type="ECO:0000256" key="1">
    <source>
        <dbReference type="ARBA" id="ARBA00006611"/>
    </source>
</evidence>
<dbReference type="EMBL" id="QMFB01000007">
    <property type="protein sequence ID" value="RAV20568.1"/>
    <property type="molecule type" value="Genomic_DNA"/>
</dbReference>
<comment type="caution">
    <text evidence="3">The sequence shown here is derived from an EMBL/GenBank/DDBJ whole genome shotgun (WGS) entry which is preliminary data.</text>
</comment>
<proteinExistence type="inferred from homology"/>
<dbReference type="OrthoDB" id="9808272at2"/>
<evidence type="ECO:0000313" key="3">
    <source>
        <dbReference type="EMBL" id="RAV20568.1"/>
    </source>
</evidence>
<dbReference type="InterPro" id="IPR003593">
    <property type="entry name" value="AAA+_ATPase"/>
</dbReference>
<reference evidence="3 4" key="1">
    <citation type="journal article" date="2009" name="Int. J. Syst. Evol. Microbiol.">
        <title>Paenibacillus contaminans sp. nov., isolated from a contaminated laboratory plate.</title>
        <authorList>
            <person name="Chou J.H."/>
            <person name="Lee J.H."/>
            <person name="Lin M.C."/>
            <person name="Chang P.S."/>
            <person name="Arun A.B."/>
            <person name="Young C.C."/>
            <person name="Chen W.M."/>
        </authorList>
    </citation>
    <scope>NUCLEOTIDE SEQUENCE [LARGE SCALE GENOMIC DNA]</scope>
    <source>
        <strain evidence="3 4">CKOBP-6</strain>
    </source>
</reference>
<dbReference type="AlphaFoldDB" id="A0A329MLY5"/>
<dbReference type="Gene3D" id="3.40.50.300">
    <property type="entry name" value="P-loop containing nucleotide triphosphate hydrolases"/>
    <property type="match status" value="1"/>
</dbReference>
<dbReference type="Proteomes" id="UP000250369">
    <property type="component" value="Unassembled WGS sequence"/>
</dbReference>
<keyword evidence="4" id="KW-1185">Reference proteome</keyword>
<dbReference type="SMART" id="SM00382">
    <property type="entry name" value="AAA"/>
    <property type="match status" value="1"/>
</dbReference>
<protein>
    <submittedName>
        <fullName evidence="3">Type IV pili twitching motility protein PilT</fullName>
    </submittedName>
</protein>
<dbReference type="GO" id="GO:0005524">
    <property type="term" value="F:ATP binding"/>
    <property type="evidence" value="ECO:0007669"/>
    <property type="project" value="InterPro"/>
</dbReference>
<dbReference type="InterPro" id="IPR006321">
    <property type="entry name" value="PilT/PilU"/>
</dbReference>
<dbReference type="PANTHER" id="PTHR30486">
    <property type="entry name" value="TWITCHING MOTILITY PROTEIN PILT"/>
    <property type="match status" value="1"/>
</dbReference>